<keyword evidence="3" id="KW-1185">Reference proteome</keyword>
<dbReference type="OrthoDB" id="5989804at2759"/>
<reference evidence="2" key="1">
    <citation type="submission" date="2020-04" db="EMBL/GenBank/DDBJ databases">
        <authorList>
            <person name="Alioto T."/>
            <person name="Alioto T."/>
            <person name="Gomez Garrido J."/>
        </authorList>
    </citation>
    <scope>NUCLEOTIDE SEQUENCE</scope>
    <source>
        <strain evidence="2">A484AB</strain>
    </source>
</reference>
<dbReference type="AlphaFoldDB" id="A0A6S7KG54"/>
<evidence type="ECO:0000313" key="2">
    <source>
        <dbReference type="EMBL" id="CAB4019468.1"/>
    </source>
</evidence>
<dbReference type="InterPro" id="IPR002035">
    <property type="entry name" value="VWF_A"/>
</dbReference>
<accession>A0A6S7KG54</accession>
<feature type="region of interest" description="Disordered" evidence="1">
    <location>
        <begin position="303"/>
        <end position="339"/>
    </location>
</feature>
<dbReference type="CDD" id="cd01450">
    <property type="entry name" value="vWFA_subfamily_ECM"/>
    <property type="match status" value="1"/>
</dbReference>
<feature type="compositionally biased region" description="Polar residues" evidence="1">
    <location>
        <begin position="322"/>
        <end position="339"/>
    </location>
</feature>
<evidence type="ECO:0000313" key="3">
    <source>
        <dbReference type="Proteomes" id="UP001152795"/>
    </source>
</evidence>
<organism evidence="2 3">
    <name type="scientific">Paramuricea clavata</name>
    <name type="common">Red gorgonian</name>
    <name type="synonym">Violescent sea-whip</name>
    <dbReference type="NCBI Taxonomy" id="317549"/>
    <lineage>
        <taxon>Eukaryota</taxon>
        <taxon>Metazoa</taxon>
        <taxon>Cnidaria</taxon>
        <taxon>Anthozoa</taxon>
        <taxon>Octocorallia</taxon>
        <taxon>Malacalcyonacea</taxon>
        <taxon>Plexauridae</taxon>
        <taxon>Paramuricea</taxon>
    </lineage>
</organism>
<name>A0A6S7KG54_PARCT</name>
<evidence type="ECO:0000256" key="1">
    <source>
        <dbReference type="SAM" id="MobiDB-lite"/>
    </source>
</evidence>
<dbReference type="Gene3D" id="3.40.50.410">
    <property type="entry name" value="von Willebrand factor, type A domain"/>
    <property type="match status" value="1"/>
</dbReference>
<gene>
    <name evidence="2" type="ORF">PACLA_8A083108</name>
</gene>
<dbReference type="InterPro" id="IPR036465">
    <property type="entry name" value="vWFA_dom_sf"/>
</dbReference>
<dbReference type="Proteomes" id="UP001152795">
    <property type="component" value="Unassembled WGS sequence"/>
</dbReference>
<protein>
    <submittedName>
        <fullName evidence="2">Uncharacterized protein</fullName>
    </submittedName>
</protein>
<sequence>MSFVTRKTLAAGLRLLSVLLSASIVIVVLKKNQDEDALKREQTLQIDVAFIIHGSKNITSPPRKKSFKEALDWAKKITKAFGEVGVNKTQVGLILYAEKAKLMFNMTEKLTKGDVMGGLDEASSPPALGNKTFTGKALKLALKTLVKETRKDAIKKFFVFTDRPPDDEPTSPAEAIKESEVEVYGLGGSTPPSTWFIHDFSLDSMYEMLKKGPFKGNKENTKDKSYQDITNISIPTQKPGLTIYYDSLKNSKLKLPATEYSMNASATGNNSQFFSQNGKLQNPVNTNSSTLVSQDFVSSNGSLSNLGSAMSNPGNHVPHSGTPMSNHENQVSTPGNSESTVLNIGNQEPNPGNPVPKPDIPMSNSVNSMSNSVNSMSNSVNSMPNPGNIVNSGKEVPQPSTILNPINLKLEHQISGSISQENNAKEEEHTDIKYGKDAGVVITENVMKNRSAVGRYSSTMDVTPSATEFGTVIGGVRIHGQSKFDVFKPNNKSENSDLRSKLANGNLNKRRYKNHKKLSGHL</sequence>
<dbReference type="EMBL" id="CACRXK020010473">
    <property type="protein sequence ID" value="CAB4019468.1"/>
    <property type="molecule type" value="Genomic_DNA"/>
</dbReference>
<dbReference type="SMART" id="SM00327">
    <property type="entry name" value="VWA"/>
    <property type="match status" value="1"/>
</dbReference>
<comment type="caution">
    <text evidence="2">The sequence shown here is derived from an EMBL/GenBank/DDBJ whole genome shotgun (WGS) entry which is preliminary data.</text>
</comment>
<proteinExistence type="predicted"/>
<dbReference type="PROSITE" id="PS50234">
    <property type="entry name" value="VWFA"/>
    <property type="match status" value="1"/>
</dbReference>
<dbReference type="Pfam" id="PF00092">
    <property type="entry name" value="VWA"/>
    <property type="match status" value="1"/>
</dbReference>
<dbReference type="SUPFAM" id="SSF53300">
    <property type="entry name" value="vWA-like"/>
    <property type="match status" value="1"/>
</dbReference>